<evidence type="ECO:0000313" key="9">
    <source>
        <dbReference type="Proteomes" id="UP001143307"/>
    </source>
</evidence>
<comment type="caution">
    <text evidence="8">The sequence shown here is derived from an EMBL/GenBank/DDBJ whole genome shotgun (WGS) entry which is preliminary data.</text>
</comment>
<dbReference type="Gene3D" id="1.20.140.10">
    <property type="entry name" value="Butyryl-CoA Dehydrogenase, subunit A, domain 3"/>
    <property type="match status" value="1"/>
</dbReference>
<dbReference type="InterPro" id="IPR037069">
    <property type="entry name" value="AcylCoA_DH/ox_N_sf"/>
</dbReference>
<dbReference type="InterPro" id="IPR009075">
    <property type="entry name" value="AcylCo_DH/oxidase_C"/>
</dbReference>
<dbReference type="Proteomes" id="UP001143307">
    <property type="component" value="Unassembled WGS sequence"/>
</dbReference>
<keyword evidence="3 5" id="KW-0285">Flavoprotein</keyword>
<keyword evidence="5" id="KW-0560">Oxidoreductase</keyword>
<dbReference type="InterPro" id="IPR046373">
    <property type="entry name" value="Acyl-CoA_Oxase/DH_mid-dom_sf"/>
</dbReference>
<accession>A0ABT3T010</accession>
<dbReference type="InterPro" id="IPR006091">
    <property type="entry name" value="Acyl-CoA_Oxase/DH_mid-dom"/>
</dbReference>
<dbReference type="SUPFAM" id="SSF56645">
    <property type="entry name" value="Acyl-CoA dehydrogenase NM domain-like"/>
    <property type="match status" value="1"/>
</dbReference>
<dbReference type="Gene3D" id="2.40.110.10">
    <property type="entry name" value="Butyryl-CoA Dehydrogenase, subunit A, domain 2"/>
    <property type="match status" value="1"/>
</dbReference>
<feature type="domain" description="Acyl-CoA dehydrogenase/oxidase C-terminal" evidence="6">
    <location>
        <begin position="247"/>
        <end position="393"/>
    </location>
</feature>
<dbReference type="RefSeq" id="WP_007230168.1">
    <property type="nucleotide sequence ID" value="NZ_SHNP01000006.1"/>
</dbReference>
<dbReference type="SUPFAM" id="SSF47203">
    <property type="entry name" value="Acyl-CoA dehydrogenase C-terminal domain-like"/>
    <property type="match status" value="1"/>
</dbReference>
<evidence type="ECO:0000256" key="2">
    <source>
        <dbReference type="ARBA" id="ARBA00009347"/>
    </source>
</evidence>
<dbReference type="Pfam" id="PF02770">
    <property type="entry name" value="Acyl-CoA_dh_M"/>
    <property type="match status" value="1"/>
</dbReference>
<evidence type="ECO:0000259" key="6">
    <source>
        <dbReference type="Pfam" id="PF00441"/>
    </source>
</evidence>
<name>A0ABT3T010_9GAMM</name>
<dbReference type="PANTHER" id="PTHR43884">
    <property type="entry name" value="ACYL-COA DEHYDROGENASE"/>
    <property type="match status" value="1"/>
</dbReference>
<evidence type="ECO:0000256" key="5">
    <source>
        <dbReference type="RuleBase" id="RU362125"/>
    </source>
</evidence>
<dbReference type="PANTHER" id="PTHR43884:SF12">
    <property type="entry name" value="ISOVALERYL-COA DEHYDROGENASE, MITOCHONDRIAL-RELATED"/>
    <property type="match status" value="1"/>
</dbReference>
<feature type="domain" description="Acyl-CoA oxidase/dehydrogenase middle" evidence="7">
    <location>
        <begin position="125"/>
        <end position="220"/>
    </location>
</feature>
<keyword evidence="4 5" id="KW-0274">FAD</keyword>
<evidence type="ECO:0000256" key="1">
    <source>
        <dbReference type="ARBA" id="ARBA00001974"/>
    </source>
</evidence>
<proteinExistence type="inferred from homology"/>
<dbReference type="InterPro" id="IPR009100">
    <property type="entry name" value="AcylCoA_DH/oxidase_NM_dom_sf"/>
</dbReference>
<evidence type="ECO:0000313" key="8">
    <source>
        <dbReference type="EMBL" id="MCX2975200.1"/>
    </source>
</evidence>
<organism evidence="8 9">
    <name type="scientific">Candidatus Seongchinamella marina</name>
    <dbReference type="NCBI Taxonomy" id="2518990"/>
    <lineage>
        <taxon>Bacteria</taxon>
        <taxon>Pseudomonadati</taxon>
        <taxon>Pseudomonadota</taxon>
        <taxon>Gammaproteobacteria</taxon>
        <taxon>Cellvibrionales</taxon>
        <taxon>Halieaceae</taxon>
        <taxon>Seongchinamella</taxon>
    </lineage>
</organism>
<protein>
    <submittedName>
        <fullName evidence="8">Acyl-CoA dehydrogenase</fullName>
    </submittedName>
</protein>
<dbReference type="InterPro" id="IPR036250">
    <property type="entry name" value="AcylCo_DH-like_C"/>
</dbReference>
<dbReference type="EMBL" id="SHNP01000006">
    <property type="protein sequence ID" value="MCX2975200.1"/>
    <property type="molecule type" value="Genomic_DNA"/>
</dbReference>
<comment type="similarity">
    <text evidence="2 5">Belongs to the acyl-CoA dehydrogenase family.</text>
</comment>
<dbReference type="Pfam" id="PF00441">
    <property type="entry name" value="Acyl-CoA_dh_1"/>
    <property type="match status" value="1"/>
</dbReference>
<evidence type="ECO:0000256" key="3">
    <source>
        <dbReference type="ARBA" id="ARBA00022630"/>
    </source>
</evidence>
<reference evidence="8" key="1">
    <citation type="submission" date="2019-02" db="EMBL/GenBank/DDBJ databases">
        <authorList>
            <person name="Li S.-H."/>
        </authorList>
    </citation>
    <scope>NUCLEOTIDE SEQUENCE</scope>
    <source>
        <strain evidence="8">IMCC8485</strain>
    </source>
</reference>
<sequence>MIQLEISDKHQETFNNAMLLAEHMMRPYSRKYDKEEHTYPTEMDEVVKLLAGGRSAGSSTGGASAAESSAVVNGGNMAAVIGLQALAWGDLGLFLGMPANGLGNAAIQAVGTLAQREKYGTSYAAMCITEPGTGSDSANIATTAVRDGDEWVLNGEKIYVTSGQWADTLVVWATLDKSLGKAAIKSFIVEKGTPGCEVTRLERKMGIRASDTAAITFSDCRIPADNILGSAELAADAEGRKKAFGGVMQTFDNTRPPVAAMALGVGRAALDLASELLTEEGVSPDYNRKPCNVSAVEAELYRLEAEWEGARLLTLKAAWMADNKQPNSKEASMCKAKAGRMGNRVTLRCVELCQSLGYSESRLLEKFARDSKIIDIFEGTQQIQQLIVARRILGKSSSELK</sequence>
<dbReference type="Gene3D" id="1.10.540.10">
    <property type="entry name" value="Acyl-CoA dehydrogenase/oxidase, N-terminal domain"/>
    <property type="match status" value="1"/>
</dbReference>
<keyword evidence="9" id="KW-1185">Reference proteome</keyword>
<gene>
    <name evidence="8" type="ORF">EYC87_16575</name>
</gene>
<evidence type="ECO:0000256" key="4">
    <source>
        <dbReference type="ARBA" id="ARBA00022827"/>
    </source>
</evidence>
<evidence type="ECO:0000259" key="7">
    <source>
        <dbReference type="Pfam" id="PF02770"/>
    </source>
</evidence>
<comment type="cofactor">
    <cofactor evidence="1 5">
        <name>FAD</name>
        <dbReference type="ChEBI" id="CHEBI:57692"/>
    </cofactor>
</comment>